<dbReference type="InterPro" id="IPR045175">
    <property type="entry name" value="M28_fam"/>
</dbReference>
<comment type="caution">
    <text evidence="4">The sequence shown here is derived from an EMBL/GenBank/DDBJ whole genome shotgun (WGS) entry which is preliminary data.</text>
</comment>
<evidence type="ECO:0000313" key="5">
    <source>
        <dbReference type="Proteomes" id="UP001596380"/>
    </source>
</evidence>
<dbReference type="RefSeq" id="WP_160826861.1">
    <property type="nucleotide sequence ID" value="NZ_JBHSXE010000001.1"/>
</dbReference>
<keyword evidence="1" id="KW-0732">Signal</keyword>
<organism evidence="4 5">
    <name type="scientific">Actinomadura yumaensis</name>
    <dbReference type="NCBI Taxonomy" id="111807"/>
    <lineage>
        <taxon>Bacteria</taxon>
        <taxon>Bacillati</taxon>
        <taxon>Actinomycetota</taxon>
        <taxon>Actinomycetes</taxon>
        <taxon>Streptosporangiales</taxon>
        <taxon>Thermomonosporaceae</taxon>
        <taxon>Actinomadura</taxon>
    </lineage>
</organism>
<dbReference type="PANTHER" id="PTHR12147">
    <property type="entry name" value="METALLOPEPTIDASE M28 FAMILY MEMBER"/>
    <property type="match status" value="1"/>
</dbReference>
<dbReference type="SUPFAM" id="SSF52025">
    <property type="entry name" value="PA domain"/>
    <property type="match status" value="1"/>
</dbReference>
<feature type="domain" description="Peptidase M28" evidence="3">
    <location>
        <begin position="260"/>
        <end position="476"/>
    </location>
</feature>
<keyword evidence="5" id="KW-1185">Reference proteome</keyword>
<dbReference type="Gene3D" id="3.50.30.30">
    <property type="match status" value="1"/>
</dbReference>
<dbReference type="InterPro" id="IPR007484">
    <property type="entry name" value="Peptidase_M28"/>
</dbReference>
<dbReference type="Gene3D" id="3.40.630.10">
    <property type="entry name" value="Zn peptidases"/>
    <property type="match status" value="1"/>
</dbReference>
<dbReference type="Proteomes" id="UP001596380">
    <property type="component" value="Unassembled WGS sequence"/>
</dbReference>
<name>A0ABW2CTM8_9ACTN</name>
<dbReference type="Pfam" id="PF02225">
    <property type="entry name" value="PA"/>
    <property type="match status" value="1"/>
</dbReference>
<evidence type="ECO:0000256" key="1">
    <source>
        <dbReference type="SAM" id="SignalP"/>
    </source>
</evidence>
<accession>A0ABW2CTM8</accession>
<dbReference type="InterPro" id="IPR003137">
    <property type="entry name" value="PA_domain"/>
</dbReference>
<feature type="domain" description="PA" evidence="2">
    <location>
        <begin position="141"/>
        <end position="235"/>
    </location>
</feature>
<dbReference type="EMBL" id="JBHSXS010000031">
    <property type="protein sequence ID" value="MFC6884847.1"/>
    <property type="molecule type" value="Genomic_DNA"/>
</dbReference>
<dbReference type="InterPro" id="IPR046450">
    <property type="entry name" value="PA_dom_sf"/>
</dbReference>
<dbReference type="PANTHER" id="PTHR12147:SF26">
    <property type="entry name" value="PEPTIDASE M28 DOMAIN-CONTAINING PROTEIN"/>
    <property type="match status" value="1"/>
</dbReference>
<feature type="chain" id="PRO_5045063656" evidence="1">
    <location>
        <begin position="33"/>
        <end position="497"/>
    </location>
</feature>
<feature type="signal peptide" evidence="1">
    <location>
        <begin position="1"/>
        <end position="32"/>
    </location>
</feature>
<proteinExistence type="predicted"/>
<dbReference type="SUPFAM" id="SSF53187">
    <property type="entry name" value="Zn-dependent exopeptidases"/>
    <property type="match status" value="1"/>
</dbReference>
<sequence length="497" mass="53409">MRIPRLLSRRTAAFAGIAGLLLATAAPPGASAAPRTGDRWLADALQRSVNGDSAFRHVRAWQRAADTSGGTRATGTPGFAKSARYLTDRLRRAGYTVRSQPVPYEDFAVDAEKAAQTAPARRDLRVYAMRWAKPTPVGGFEAPVVFPDLSDATPGCQPEDYAGRRVAGAIVVVPRLYDACRWAEQQKVVAALGARAMLLYERTPEPTHLWRTTVFDRAGVTIPTGDITQREAEQLAAQPPGTVRLHLDLRGHTASGTTENLFAETRGGRADRTVMTGAHLDSVADGPGINDNATSAAALLEVALRLAPHQDRVRNKVRFAWWGAEELVDVGSYHYVGSLTPQERASIALYLNYELIASPNFARFIIDGDDSDHGGTGGPAGPPGSGAVEAALTGYFSGNRLPYELEDLSAVGSDQQPFVEAGIPVGGMDGGVMGIKTEAEARRYGGRAGQMYDPCYHQPCDRAEGVDRRAFAENVRAIGWVTGRFALDVEDVAALRR</sequence>
<evidence type="ECO:0000259" key="2">
    <source>
        <dbReference type="Pfam" id="PF02225"/>
    </source>
</evidence>
<evidence type="ECO:0000259" key="3">
    <source>
        <dbReference type="Pfam" id="PF04389"/>
    </source>
</evidence>
<dbReference type="Pfam" id="PF04389">
    <property type="entry name" value="Peptidase_M28"/>
    <property type="match status" value="1"/>
</dbReference>
<gene>
    <name evidence="4" type="ORF">ACFQKB_34165</name>
</gene>
<reference evidence="5" key="1">
    <citation type="journal article" date="2019" name="Int. J. Syst. Evol. Microbiol.">
        <title>The Global Catalogue of Microorganisms (GCM) 10K type strain sequencing project: providing services to taxonomists for standard genome sequencing and annotation.</title>
        <authorList>
            <consortium name="The Broad Institute Genomics Platform"/>
            <consortium name="The Broad Institute Genome Sequencing Center for Infectious Disease"/>
            <person name="Wu L."/>
            <person name="Ma J."/>
        </authorList>
    </citation>
    <scope>NUCLEOTIDE SEQUENCE [LARGE SCALE GENOMIC DNA]</scope>
    <source>
        <strain evidence="5">JCM 3369</strain>
    </source>
</reference>
<evidence type="ECO:0000313" key="4">
    <source>
        <dbReference type="EMBL" id="MFC6884847.1"/>
    </source>
</evidence>
<protein>
    <submittedName>
        <fullName evidence="4">M28 family peptidase</fullName>
    </submittedName>
</protein>